<evidence type="ECO:0000313" key="4">
    <source>
        <dbReference type="Proteomes" id="UP000886469"/>
    </source>
</evidence>
<dbReference type="NCBIfam" id="TIGR02595">
    <property type="entry name" value="PEP_CTERM"/>
    <property type="match status" value="1"/>
</dbReference>
<name>A0ABX1T8A1_9PROT</name>
<organism evidence="3 4">
    <name type="scientific">Candidatus Accumulibacter contiguus</name>
    <dbReference type="NCBI Taxonomy" id="2954381"/>
    <lineage>
        <taxon>Bacteria</taxon>
        <taxon>Pseudomonadati</taxon>
        <taxon>Pseudomonadota</taxon>
        <taxon>Betaproteobacteria</taxon>
        <taxon>Candidatus Accumulibacter</taxon>
    </lineage>
</organism>
<dbReference type="Pfam" id="PF07589">
    <property type="entry name" value="PEP-CTERM"/>
    <property type="match status" value="1"/>
</dbReference>
<keyword evidence="4" id="KW-1185">Reference proteome</keyword>
<accession>A0ABX1T8A1</accession>
<evidence type="ECO:0000256" key="1">
    <source>
        <dbReference type="SAM" id="MobiDB-lite"/>
    </source>
</evidence>
<proteinExistence type="predicted"/>
<reference evidence="3" key="1">
    <citation type="submission" date="2019-03" db="EMBL/GenBank/DDBJ databases">
        <title>Metabolic reconstructions from genomes of highly enriched 'Candidatus Accumulibacter' and 'Candidatus Competibacter' bioreactor populations.</title>
        <authorList>
            <person name="Annavajhala M.K."/>
            <person name="Welles L."/>
            <person name="Abbas B."/>
            <person name="Sorokin D."/>
            <person name="Park H."/>
            <person name="Van Loosdrecht M."/>
            <person name="Chandran K."/>
        </authorList>
    </citation>
    <scope>NUCLEOTIDE SEQUENCE</scope>
    <source>
        <strain evidence="3">SBR_L</strain>
    </source>
</reference>
<protein>
    <submittedName>
        <fullName evidence="3">PEP-CTERM sorting domain-containing protein</fullName>
    </submittedName>
</protein>
<evidence type="ECO:0000259" key="2">
    <source>
        <dbReference type="Pfam" id="PF07589"/>
    </source>
</evidence>
<comment type="caution">
    <text evidence="3">The sequence shown here is derived from an EMBL/GenBank/DDBJ whole genome shotgun (WGS) entry which is preliminary data.</text>
</comment>
<dbReference type="Gene3D" id="2.60.120.260">
    <property type="entry name" value="Galactose-binding domain-like"/>
    <property type="match status" value="1"/>
</dbReference>
<feature type="domain" description="Ice-binding protein C-terminal" evidence="2">
    <location>
        <begin position="251"/>
        <end position="273"/>
    </location>
</feature>
<feature type="region of interest" description="Disordered" evidence="1">
    <location>
        <begin position="1"/>
        <end position="23"/>
    </location>
</feature>
<evidence type="ECO:0000313" key="3">
    <source>
        <dbReference type="EMBL" id="NMQ04800.1"/>
    </source>
</evidence>
<dbReference type="EMBL" id="SPMX01000012">
    <property type="protein sequence ID" value="NMQ04800.1"/>
    <property type="molecule type" value="Genomic_DNA"/>
</dbReference>
<sequence>MAHNVLGSHVPHADHPNSAQSGPRLGLSITLSHTYRGHHMKRVLLSALLAATALQASAGIVNGSFESGLTSWTTFGSTGVFDNPPTSGTTTDGFKSARVTALFGGANNAAGLEAFVGVSDAALRAIKSPAGYTPAFINGGAIQQTFTVGAGGDTLQFDWRFATNETTLANDFSFFVLDGIALALGDTGGTGTVFGSGVAGYTRATDWITRTVPLGAGSHTLSFAALQGANTNRESSLLVDKVRLQSDAAAPIPEPVSLGLVGLGLLAFGCNRRRKA</sequence>
<dbReference type="Proteomes" id="UP000886469">
    <property type="component" value="Unassembled WGS sequence"/>
</dbReference>
<gene>
    <name evidence="3" type="ORF">E4Q08_05765</name>
</gene>
<dbReference type="InterPro" id="IPR013424">
    <property type="entry name" value="Ice-binding_C"/>
</dbReference>